<dbReference type="Proteomes" id="UP001497516">
    <property type="component" value="Chromosome 6"/>
</dbReference>
<sequence length="89" mass="9943">MDSLLCIRFGATLASLNFGLILFPRKGTPGTQARKHMVSCSFIAQCWLLQCILCSGGWCEFQNEIVEERHCQPSTDLEGQNAHHEDISC</sequence>
<gene>
    <name evidence="1" type="ORF">LTRI10_LOCUS33129</name>
</gene>
<proteinExistence type="predicted"/>
<protein>
    <recommendedName>
        <fullName evidence="3">Secreted protein</fullName>
    </recommendedName>
</protein>
<dbReference type="AlphaFoldDB" id="A0AAV2F2N3"/>
<name>A0AAV2F2N3_9ROSI</name>
<organism evidence="1 2">
    <name type="scientific">Linum trigynum</name>
    <dbReference type="NCBI Taxonomy" id="586398"/>
    <lineage>
        <taxon>Eukaryota</taxon>
        <taxon>Viridiplantae</taxon>
        <taxon>Streptophyta</taxon>
        <taxon>Embryophyta</taxon>
        <taxon>Tracheophyta</taxon>
        <taxon>Spermatophyta</taxon>
        <taxon>Magnoliopsida</taxon>
        <taxon>eudicotyledons</taxon>
        <taxon>Gunneridae</taxon>
        <taxon>Pentapetalae</taxon>
        <taxon>rosids</taxon>
        <taxon>fabids</taxon>
        <taxon>Malpighiales</taxon>
        <taxon>Linaceae</taxon>
        <taxon>Linum</taxon>
    </lineage>
</organism>
<dbReference type="EMBL" id="OZ034819">
    <property type="protein sequence ID" value="CAL1392486.1"/>
    <property type="molecule type" value="Genomic_DNA"/>
</dbReference>
<evidence type="ECO:0008006" key="3">
    <source>
        <dbReference type="Google" id="ProtNLM"/>
    </source>
</evidence>
<accession>A0AAV2F2N3</accession>
<keyword evidence="2" id="KW-1185">Reference proteome</keyword>
<evidence type="ECO:0000313" key="1">
    <source>
        <dbReference type="EMBL" id="CAL1392486.1"/>
    </source>
</evidence>
<reference evidence="1 2" key="1">
    <citation type="submission" date="2024-04" db="EMBL/GenBank/DDBJ databases">
        <authorList>
            <person name="Fracassetti M."/>
        </authorList>
    </citation>
    <scope>NUCLEOTIDE SEQUENCE [LARGE SCALE GENOMIC DNA]</scope>
</reference>
<evidence type="ECO:0000313" key="2">
    <source>
        <dbReference type="Proteomes" id="UP001497516"/>
    </source>
</evidence>